<feature type="binding site" evidence="5">
    <location>
        <position position="332"/>
    </location>
    <ligand>
        <name>substrate</name>
    </ligand>
</feature>
<dbReference type="KEGG" id="sacz:AOT14_00910"/>
<dbReference type="EC" id="4.1.1.20" evidence="5 6"/>
<sequence>MGAAIFFWSNALDQGFTRDDHCGLPEAFRQADLPALAAREGTPLYVYAAPAIRQRVRALREALSGLDAGIRYAVKANGNGAVLRLLAEEGAGADIVSGGELERALRAGIAAADIVFSGVGKSDAEIALALDVGIGRFNIESRAELDAIQRIAAARGVTAVASVRINPDVDAMTHAKISTGKAENKFGVSIAEARAWFDAKAQWPDVRLDGLHMHIGSQLLSLDPVREALARMAAFWKELAAAGHAIASIDVGGGLGVRYREGEQAPDAREYADAIRQALAGFGGRILVEPGRWLVAEAGIVLTRVLLEKHGQARRFLVLDAAMNDLLRPSLYDAWHDIVPLGAAAARESATYDVVGPVCETGDTFATARELPRCEAGDLVAILGAGAYGASMGSTYNSRPLPAEVLVDGDRYAVVRRRQSLDEMLSGEQPASDWRRT</sequence>
<keyword evidence="5 8" id="KW-0457">Lysine biosynthesis</keyword>
<evidence type="ECO:0000256" key="2">
    <source>
        <dbReference type="ARBA" id="ARBA00022793"/>
    </source>
</evidence>
<keyword evidence="10" id="KW-0418">Kinase</keyword>
<dbReference type="CDD" id="cd06828">
    <property type="entry name" value="PLPDE_III_DapDC"/>
    <property type="match status" value="1"/>
</dbReference>
<dbReference type="InterPro" id="IPR000183">
    <property type="entry name" value="Orn/DAP/Arg_de-COase"/>
</dbReference>
<protein>
    <recommendedName>
        <fullName evidence="5 6">Diaminopimelate decarboxylase</fullName>
        <shortName evidence="5">DAP decarboxylase</shortName>
        <shortName evidence="5">DAPDC</shortName>
        <ecNumber evidence="5 6">4.1.1.20</ecNumber>
    </recommendedName>
</protein>
<dbReference type="UniPathway" id="UPA00034">
    <property type="reaction ID" value="UER00027"/>
</dbReference>
<dbReference type="InterPro" id="IPR009006">
    <property type="entry name" value="Ala_racemase/Decarboxylase_C"/>
</dbReference>
<comment type="catalytic activity">
    <reaction evidence="5 8">
        <text>meso-2,6-diaminopimelate + H(+) = L-lysine + CO2</text>
        <dbReference type="Rhea" id="RHEA:15101"/>
        <dbReference type="ChEBI" id="CHEBI:15378"/>
        <dbReference type="ChEBI" id="CHEBI:16526"/>
        <dbReference type="ChEBI" id="CHEBI:32551"/>
        <dbReference type="ChEBI" id="CHEBI:57791"/>
        <dbReference type="EC" id="4.1.1.20"/>
    </reaction>
</comment>
<name>A0A0S1AUV1_9GAMM</name>
<comment type="function">
    <text evidence="5">Specifically catalyzes the decarboxylation of meso-diaminopimelate (meso-DAP) to L-lysine.</text>
</comment>
<dbReference type="InterPro" id="IPR029066">
    <property type="entry name" value="PLP-binding_barrel"/>
</dbReference>
<dbReference type="HAMAP" id="MF_02120">
    <property type="entry name" value="LysA"/>
    <property type="match status" value="1"/>
</dbReference>
<dbReference type="PRINTS" id="PR01181">
    <property type="entry name" value="DAPDCRBXLASE"/>
</dbReference>
<keyword evidence="11" id="KW-1185">Reference proteome</keyword>
<evidence type="ECO:0000256" key="3">
    <source>
        <dbReference type="ARBA" id="ARBA00022898"/>
    </source>
</evidence>
<dbReference type="FunFam" id="3.20.20.10:FF:000003">
    <property type="entry name" value="Diaminopimelate decarboxylase"/>
    <property type="match status" value="1"/>
</dbReference>
<comment type="subunit">
    <text evidence="5">Homodimer.</text>
</comment>
<dbReference type="PRINTS" id="PR01179">
    <property type="entry name" value="ODADCRBXLASE"/>
</dbReference>
<dbReference type="Gene3D" id="2.40.37.10">
    <property type="entry name" value="Lyase, Ornithine Decarboxylase, Chain A, domain 1"/>
    <property type="match status" value="1"/>
</dbReference>
<dbReference type="OrthoDB" id="9802241at2"/>
<feature type="active site" description="Proton donor" evidence="7">
    <location>
        <position position="359"/>
    </location>
</feature>
<accession>A0A0S1AUV1</accession>
<organism evidence="10 11">
    <name type="scientific">Stenotrophomonas acidaminiphila</name>
    <dbReference type="NCBI Taxonomy" id="128780"/>
    <lineage>
        <taxon>Bacteria</taxon>
        <taxon>Pseudomonadati</taxon>
        <taxon>Pseudomonadota</taxon>
        <taxon>Gammaproteobacteria</taxon>
        <taxon>Lysobacterales</taxon>
        <taxon>Lysobacteraceae</taxon>
        <taxon>Stenotrophomonas</taxon>
    </lineage>
</organism>
<keyword evidence="10" id="KW-0808">Transferase</keyword>
<dbReference type="SUPFAM" id="SSF50621">
    <property type="entry name" value="Alanine racemase C-terminal domain-like"/>
    <property type="match status" value="1"/>
</dbReference>
<keyword evidence="4 5" id="KW-0456">Lyase</keyword>
<reference evidence="10 11" key="1">
    <citation type="journal article" date="2015" name="Genome Announc.">
        <title>Complete Genome Sequencing of Stenotrophomonas acidaminiphila ZAC14D2_NAIMI4_2, a Multidrug-Resistant Strain Isolated from Sediments of a Polluted River in Mexico, Uncovers New Antibiotic Resistance Genes and a Novel Class-II Lasso Peptide Biosynthesis Gene Cluster.</title>
        <authorList>
            <person name="Vinuesa P."/>
            <person name="Ochoa-Sanchez L.E."/>
        </authorList>
    </citation>
    <scope>NUCLEOTIDE SEQUENCE [LARGE SCALE GENOMIC DNA]</scope>
    <source>
        <strain evidence="10 11">ZAC14D2_NAIMI4_2</strain>
    </source>
</reference>
<dbReference type="GO" id="GO:0009089">
    <property type="term" value="P:lysine biosynthetic process via diaminopimelate"/>
    <property type="evidence" value="ECO:0007669"/>
    <property type="project" value="UniProtKB-UniRule"/>
</dbReference>
<dbReference type="PANTHER" id="PTHR43727">
    <property type="entry name" value="DIAMINOPIMELATE DECARBOXYLASE"/>
    <property type="match status" value="1"/>
</dbReference>
<dbReference type="InterPro" id="IPR022653">
    <property type="entry name" value="De-COase2_pyr-phos_BS"/>
</dbReference>
<comment type="pathway">
    <text evidence="5 8">Amino-acid biosynthesis; L-lysine biosynthesis via DAP pathway; L-lysine from DL-2,6-diaminopimelate: step 1/1.</text>
</comment>
<feature type="binding site" evidence="5">
    <location>
        <position position="254"/>
    </location>
    <ligand>
        <name>pyridoxal 5'-phosphate</name>
        <dbReference type="ChEBI" id="CHEBI:597326"/>
    </ligand>
</feature>
<evidence type="ECO:0000256" key="4">
    <source>
        <dbReference type="ARBA" id="ARBA00023239"/>
    </source>
</evidence>
<dbReference type="Gene3D" id="3.20.20.10">
    <property type="entry name" value="Alanine racemase"/>
    <property type="match status" value="1"/>
</dbReference>
<dbReference type="GO" id="GO:0030170">
    <property type="term" value="F:pyridoxal phosphate binding"/>
    <property type="evidence" value="ECO:0007669"/>
    <property type="project" value="UniProtKB-UniRule"/>
</dbReference>
<dbReference type="EMBL" id="CP012900">
    <property type="protein sequence ID" value="ALJ26553.1"/>
    <property type="molecule type" value="Genomic_DNA"/>
</dbReference>
<dbReference type="NCBIfam" id="TIGR01048">
    <property type="entry name" value="lysA"/>
    <property type="match status" value="1"/>
</dbReference>
<dbReference type="PATRIC" id="fig|128780.6.peg.88"/>
<dbReference type="GO" id="GO:0008836">
    <property type="term" value="F:diaminopimelate decarboxylase activity"/>
    <property type="evidence" value="ECO:0007669"/>
    <property type="project" value="UniProtKB-UniRule"/>
</dbReference>
<dbReference type="PANTHER" id="PTHR43727:SF2">
    <property type="entry name" value="GROUP IV DECARBOXYLASE"/>
    <property type="match status" value="1"/>
</dbReference>
<evidence type="ECO:0000256" key="6">
    <source>
        <dbReference type="NCBIfam" id="TIGR01048"/>
    </source>
</evidence>
<feature type="binding site" evidence="5">
    <location>
        <position position="360"/>
    </location>
    <ligand>
        <name>substrate</name>
    </ligand>
</feature>
<feature type="binding site" evidence="5">
    <location>
        <position position="328"/>
    </location>
    <ligand>
        <name>substrate</name>
    </ligand>
</feature>
<comment type="similarity">
    <text evidence="5">Belongs to the Orn/Lys/Arg decarboxylase class-II family. LysA subfamily.</text>
</comment>
<feature type="binding site" evidence="5">
    <location>
        <position position="388"/>
    </location>
    <ligand>
        <name>substrate</name>
    </ligand>
</feature>
<feature type="binding site" evidence="5">
    <location>
        <position position="388"/>
    </location>
    <ligand>
        <name>pyridoxal 5'-phosphate</name>
        <dbReference type="ChEBI" id="CHEBI:597326"/>
    </ligand>
</feature>
<dbReference type="InterPro" id="IPR002986">
    <property type="entry name" value="DAP_deCOOHase_LysA"/>
</dbReference>
<feature type="binding site" evidence="5">
    <location>
        <begin position="289"/>
        <end position="292"/>
    </location>
    <ligand>
        <name>pyridoxal 5'-phosphate</name>
        <dbReference type="ChEBI" id="CHEBI:597326"/>
    </ligand>
</feature>
<keyword evidence="2 5" id="KW-0210">Decarboxylase</keyword>
<dbReference type="Proteomes" id="UP000061010">
    <property type="component" value="Chromosome"/>
</dbReference>
<evidence type="ECO:0000256" key="7">
    <source>
        <dbReference type="PIRSR" id="PIRSR600183-50"/>
    </source>
</evidence>
<keyword evidence="3 5" id="KW-0663">Pyridoxal phosphate</keyword>
<dbReference type="Pfam" id="PF02784">
    <property type="entry name" value="Orn_Arg_deC_N"/>
    <property type="match status" value="1"/>
</dbReference>
<dbReference type="SUPFAM" id="SSF51419">
    <property type="entry name" value="PLP-binding barrel"/>
    <property type="match status" value="1"/>
</dbReference>
<feature type="domain" description="Orn/DAP/Arg decarboxylase 2 N-terminal" evidence="9">
    <location>
        <begin position="52"/>
        <end position="296"/>
    </location>
</feature>
<feature type="modified residue" description="N6-(pyridoxal phosphate)lysine" evidence="5 7">
    <location>
        <position position="75"/>
    </location>
</feature>
<keyword evidence="5" id="KW-0028">Amino-acid biosynthesis</keyword>
<evidence type="ECO:0000256" key="8">
    <source>
        <dbReference type="RuleBase" id="RU003738"/>
    </source>
</evidence>
<evidence type="ECO:0000256" key="1">
    <source>
        <dbReference type="ARBA" id="ARBA00001933"/>
    </source>
</evidence>
<feature type="binding site" evidence="5">
    <location>
        <position position="292"/>
    </location>
    <ligand>
        <name>substrate</name>
    </ligand>
</feature>
<dbReference type="GO" id="GO:0016301">
    <property type="term" value="F:kinase activity"/>
    <property type="evidence" value="ECO:0007669"/>
    <property type="project" value="UniProtKB-KW"/>
</dbReference>
<proteinExistence type="inferred from homology"/>
<gene>
    <name evidence="5" type="primary">lysA</name>
    <name evidence="10" type="ORF">AOT14_00910</name>
</gene>
<comment type="cofactor">
    <cofactor evidence="1 5 7 8">
        <name>pyridoxal 5'-phosphate</name>
        <dbReference type="ChEBI" id="CHEBI:597326"/>
    </cofactor>
</comment>
<evidence type="ECO:0000313" key="11">
    <source>
        <dbReference type="Proteomes" id="UP000061010"/>
    </source>
</evidence>
<evidence type="ECO:0000256" key="5">
    <source>
        <dbReference type="HAMAP-Rule" id="MF_02120"/>
    </source>
</evidence>
<dbReference type="InterPro" id="IPR022644">
    <property type="entry name" value="De-COase2_N"/>
</dbReference>
<evidence type="ECO:0000313" key="10">
    <source>
        <dbReference type="EMBL" id="ALJ26553.1"/>
    </source>
</evidence>
<evidence type="ECO:0000259" key="9">
    <source>
        <dbReference type="Pfam" id="PF02784"/>
    </source>
</evidence>
<dbReference type="AlphaFoldDB" id="A0A0S1AUV1"/>
<dbReference type="PROSITE" id="PS00878">
    <property type="entry name" value="ODR_DC_2_1"/>
    <property type="match status" value="1"/>
</dbReference>